<evidence type="ECO:0000259" key="16">
    <source>
        <dbReference type="Pfam" id="PF00586"/>
    </source>
</evidence>
<organism evidence="18 19">
    <name type="scientific">Syntrophobotulus glycolicus (strain DSM 8271 / FlGlyR)</name>
    <dbReference type="NCBI Taxonomy" id="645991"/>
    <lineage>
        <taxon>Bacteria</taxon>
        <taxon>Bacillati</taxon>
        <taxon>Bacillota</taxon>
        <taxon>Clostridia</taxon>
        <taxon>Eubacteriales</taxon>
        <taxon>Desulfitobacteriaceae</taxon>
        <taxon>Syntrophobotulus</taxon>
    </lineage>
</organism>
<gene>
    <name evidence="15" type="primary">purM</name>
    <name evidence="18" type="ordered locus">Sgly_2356</name>
</gene>
<dbReference type="KEGG" id="sgy:Sgly_2356"/>
<dbReference type="FunFam" id="3.30.1330.10:FF:000001">
    <property type="entry name" value="Phosphoribosylformylglycinamidine cyclo-ligase"/>
    <property type="match status" value="1"/>
</dbReference>
<evidence type="ECO:0000256" key="2">
    <source>
        <dbReference type="ARBA" id="ARBA00004686"/>
    </source>
</evidence>
<dbReference type="OrthoDB" id="9802507at2"/>
<dbReference type="GO" id="GO:0004637">
    <property type="term" value="F:phosphoribosylamine-glycine ligase activity"/>
    <property type="evidence" value="ECO:0007669"/>
    <property type="project" value="TreeGrafter"/>
</dbReference>
<dbReference type="EMBL" id="CP002547">
    <property type="protein sequence ID" value="ADY56643.1"/>
    <property type="molecule type" value="Genomic_DNA"/>
</dbReference>
<evidence type="ECO:0000256" key="14">
    <source>
        <dbReference type="ARBA" id="ARBA00049057"/>
    </source>
</evidence>
<reference evidence="18 19" key="1">
    <citation type="journal article" date="2011" name="Stand. Genomic Sci.">
        <title>Complete genome sequence of Syntrophobotulus glycolicus type strain (FlGlyR).</title>
        <authorList>
            <person name="Han C."/>
            <person name="Mwirichia R."/>
            <person name="Chertkov O."/>
            <person name="Held B."/>
            <person name="Lapidus A."/>
            <person name="Nolan M."/>
            <person name="Lucas S."/>
            <person name="Hammon N."/>
            <person name="Deshpande S."/>
            <person name="Cheng J.F."/>
            <person name="Tapia R."/>
            <person name="Goodwin L."/>
            <person name="Pitluck S."/>
            <person name="Huntemann M."/>
            <person name="Liolios K."/>
            <person name="Ivanova N."/>
            <person name="Pagani I."/>
            <person name="Mavromatis K."/>
            <person name="Ovchinikova G."/>
            <person name="Pati A."/>
            <person name="Chen A."/>
            <person name="Palaniappan K."/>
            <person name="Land M."/>
            <person name="Hauser L."/>
            <person name="Brambilla E.M."/>
            <person name="Rohde M."/>
            <person name="Spring S."/>
            <person name="Sikorski J."/>
            <person name="Goker M."/>
            <person name="Woyke T."/>
            <person name="Bristow J."/>
            <person name="Eisen J.A."/>
            <person name="Markowitz V."/>
            <person name="Hugenholtz P."/>
            <person name="Kyrpides N.C."/>
            <person name="Klenk H.P."/>
            <person name="Detter J.C."/>
        </authorList>
    </citation>
    <scope>NUCLEOTIDE SEQUENCE [LARGE SCALE GENOMIC DNA]</scope>
    <source>
        <strain evidence="19">DSM 8271 / FlGlyR</strain>
    </source>
</reference>
<evidence type="ECO:0000313" key="18">
    <source>
        <dbReference type="EMBL" id="ADY56643.1"/>
    </source>
</evidence>
<feature type="domain" description="PurM-like N-terminal" evidence="16">
    <location>
        <begin position="56"/>
        <end position="161"/>
    </location>
</feature>
<dbReference type="PANTHER" id="PTHR10520">
    <property type="entry name" value="TRIFUNCTIONAL PURINE BIOSYNTHETIC PROTEIN ADENOSINE-3-RELATED"/>
    <property type="match status" value="1"/>
</dbReference>
<dbReference type="GO" id="GO:0004641">
    <property type="term" value="F:phosphoribosylformylglycinamidine cyclo-ligase activity"/>
    <property type="evidence" value="ECO:0007669"/>
    <property type="project" value="UniProtKB-UniRule"/>
</dbReference>
<evidence type="ECO:0000256" key="6">
    <source>
        <dbReference type="ARBA" id="ARBA00022490"/>
    </source>
</evidence>
<sequence>MGYTYKDAGVDIEAGNRAVERFKPAVARTMRPEVLGGLGGFGGLFQLDLNKYSNPVLVAGTDGVGTKLRLAFQLDKHDTIGQDAVAMCVNDVLVQGAEPLFFLDYLAVGKLVPEKVADIVAGIAAGCELAGCALIGGETAEMPGFYDTEEYDIAGFSVGAVNRANLIDGSKIREGDLLIGLRSSGLHSNGYSLVRRIFEEYAMDTVFPELGKPLGEVLLTPTRIYVKAVLPLLDKVSVLGMVHVTGGGLTENIPRVLPADLGVELDVTCWPVPPVFELLQRLGGVETAEMYRTFNMGIGFVLIVRAEEEEQAITVLKQSGEEPVRIGRVIRGEGVAYR</sequence>
<evidence type="ECO:0000256" key="1">
    <source>
        <dbReference type="ARBA" id="ARBA00004496"/>
    </source>
</evidence>
<dbReference type="PANTHER" id="PTHR10520:SF12">
    <property type="entry name" value="TRIFUNCTIONAL PURINE BIOSYNTHETIC PROTEIN ADENOSINE-3"/>
    <property type="match status" value="1"/>
</dbReference>
<keyword evidence="6 15" id="KW-0963">Cytoplasm</keyword>
<keyword evidence="19" id="KW-1185">Reference proteome</keyword>
<dbReference type="InterPro" id="IPR036676">
    <property type="entry name" value="PurM-like_C_sf"/>
</dbReference>
<comment type="catalytic activity">
    <reaction evidence="14 15">
        <text>2-formamido-N(1)-(5-O-phospho-beta-D-ribosyl)acetamidine + ATP = 5-amino-1-(5-phospho-beta-D-ribosyl)imidazole + ADP + phosphate + H(+)</text>
        <dbReference type="Rhea" id="RHEA:23032"/>
        <dbReference type="ChEBI" id="CHEBI:15378"/>
        <dbReference type="ChEBI" id="CHEBI:30616"/>
        <dbReference type="ChEBI" id="CHEBI:43474"/>
        <dbReference type="ChEBI" id="CHEBI:137981"/>
        <dbReference type="ChEBI" id="CHEBI:147287"/>
        <dbReference type="ChEBI" id="CHEBI:456216"/>
        <dbReference type="EC" id="6.3.3.1"/>
    </reaction>
</comment>
<dbReference type="HAMAP" id="MF_00741">
    <property type="entry name" value="AIRS"/>
    <property type="match status" value="1"/>
</dbReference>
<evidence type="ECO:0000313" key="19">
    <source>
        <dbReference type="Proteomes" id="UP000007488"/>
    </source>
</evidence>
<evidence type="ECO:0000256" key="11">
    <source>
        <dbReference type="ARBA" id="ARBA00031908"/>
    </source>
</evidence>
<dbReference type="RefSeq" id="WP_013625508.1">
    <property type="nucleotide sequence ID" value="NC_015172.1"/>
</dbReference>
<dbReference type="Proteomes" id="UP000007488">
    <property type="component" value="Chromosome"/>
</dbReference>
<comment type="similarity">
    <text evidence="3 15">Belongs to the AIR synthase family.</text>
</comment>
<dbReference type="InterPro" id="IPR010918">
    <property type="entry name" value="PurM-like_C_dom"/>
</dbReference>
<accession>F0SUS7</accession>
<evidence type="ECO:0000256" key="9">
    <source>
        <dbReference type="ARBA" id="ARBA00022755"/>
    </source>
</evidence>
<evidence type="ECO:0000256" key="15">
    <source>
        <dbReference type="HAMAP-Rule" id="MF_00741"/>
    </source>
</evidence>
<evidence type="ECO:0000256" key="12">
    <source>
        <dbReference type="ARBA" id="ARBA00032931"/>
    </source>
</evidence>
<dbReference type="SUPFAM" id="SSF55326">
    <property type="entry name" value="PurM N-terminal domain-like"/>
    <property type="match status" value="1"/>
</dbReference>
<dbReference type="UniPathway" id="UPA00074">
    <property type="reaction ID" value="UER00129"/>
</dbReference>
<name>F0SUS7_SYNGF</name>
<evidence type="ECO:0000256" key="7">
    <source>
        <dbReference type="ARBA" id="ARBA00022598"/>
    </source>
</evidence>
<feature type="domain" description="PurM-like C-terminal" evidence="17">
    <location>
        <begin position="173"/>
        <end position="335"/>
    </location>
</feature>
<reference evidence="19" key="2">
    <citation type="submission" date="2011-02" db="EMBL/GenBank/DDBJ databases">
        <title>The complete genome of Syntrophobotulus glycolicus DSM 8271.</title>
        <authorList>
            <person name="Lucas S."/>
            <person name="Copeland A."/>
            <person name="Lapidus A."/>
            <person name="Bruce D."/>
            <person name="Goodwin L."/>
            <person name="Pitluck S."/>
            <person name="Kyrpides N."/>
            <person name="Mavromatis K."/>
            <person name="Pagani I."/>
            <person name="Ivanova N."/>
            <person name="Mikhailova N."/>
            <person name="Chertkov O."/>
            <person name="Held B."/>
            <person name="Detter J.C."/>
            <person name="Tapia R."/>
            <person name="Han C."/>
            <person name="Land M."/>
            <person name="Hauser L."/>
            <person name="Markowitz V."/>
            <person name="Cheng J.-F."/>
            <person name="Hugenholtz P."/>
            <person name="Woyke T."/>
            <person name="Wu D."/>
            <person name="Spring S."/>
            <person name="Schroeder M."/>
            <person name="Brambilla E."/>
            <person name="Klenk H.-P."/>
            <person name="Eisen J.A."/>
        </authorList>
    </citation>
    <scope>NUCLEOTIDE SEQUENCE [LARGE SCALE GENOMIC DNA]</scope>
    <source>
        <strain evidence="19">DSM 8271 / FlGlyR</strain>
    </source>
</reference>
<dbReference type="SUPFAM" id="SSF56042">
    <property type="entry name" value="PurM C-terminal domain-like"/>
    <property type="match status" value="1"/>
</dbReference>
<evidence type="ECO:0000256" key="3">
    <source>
        <dbReference type="ARBA" id="ARBA00010280"/>
    </source>
</evidence>
<dbReference type="GO" id="GO:0005524">
    <property type="term" value="F:ATP binding"/>
    <property type="evidence" value="ECO:0007669"/>
    <property type="project" value="UniProtKB-KW"/>
</dbReference>
<dbReference type="NCBIfam" id="TIGR00878">
    <property type="entry name" value="purM"/>
    <property type="match status" value="1"/>
</dbReference>
<dbReference type="InterPro" id="IPR016188">
    <property type="entry name" value="PurM-like_N"/>
</dbReference>
<proteinExistence type="inferred from homology"/>
<dbReference type="CDD" id="cd02196">
    <property type="entry name" value="PurM"/>
    <property type="match status" value="1"/>
</dbReference>
<evidence type="ECO:0000256" key="10">
    <source>
        <dbReference type="ARBA" id="ARBA00022840"/>
    </source>
</evidence>
<dbReference type="Pfam" id="PF02769">
    <property type="entry name" value="AIRS_C"/>
    <property type="match status" value="1"/>
</dbReference>
<protein>
    <recommendedName>
        <fullName evidence="5 15">Phosphoribosylformylglycinamidine cyclo-ligase</fullName>
        <ecNumber evidence="4 15">6.3.3.1</ecNumber>
    </recommendedName>
    <alternativeName>
        <fullName evidence="12 15">AIR synthase</fullName>
    </alternativeName>
    <alternativeName>
        <fullName evidence="13 15">AIRS</fullName>
    </alternativeName>
    <alternativeName>
        <fullName evidence="11 15">Phosphoribosyl-aminoimidazole synthetase</fullName>
    </alternativeName>
</protein>
<keyword evidence="7 15" id="KW-0436">Ligase</keyword>
<dbReference type="InterPro" id="IPR036921">
    <property type="entry name" value="PurM-like_N_sf"/>
</dbReference>
<comment type="pathway">
    <text evidence="2 15">Purine metabolism; IMP biosynthesis via de novo pathway; 5-amino-1-(5-phospho-D-ribosyl)imidazole from N(2)-formyl-N(1)-(5-phospho-D-ribosyl)glycinamide: step 2/2.</text>
</comment>
<evidence type="ECO:0000256" key="13">
    <source>
        <dbReference type="ARBA" id="ARBA00033093"/>
    </source>
</evidence>
<evidence type="ECO:0000259" key="17">
    <source>
        <dbReference type="Pfam" id="PF02769"/>
    </source>
</evidence>
<evidence type="ECO:0000256" key="8">
    <source>
        <dbReference type="ARBA" id="ARBA00022741"/>
    </source>
</evidence>
<dbReference type="AlphaFoldDB" id="F0SUS7"/>
<dbReference type="Gene3D" id="3.30.1330.10">
    <property type="entry name" value="PurM-like, N-terminal domain"/>
    <property type="match status" value="1"/>
</dbReference>
<dbReference type="eggNOG" id="COG0150">
    <property type="taxonomic scope" value="Bacteria"/>
</dbReference>
<dbReference type="InterPro" id="IPR004733">
    <property type="entry name" value="PurM_cligase"/>
</dbReference>
<keyword evidence="8 15" id="KW-0547">Nucleotide-binding</keyword>
<dbReference type="Gene3D" id="3.90.650.10">
    <property type="entry name" value="PurM-like C-terminal domain"/>
    <property type="match status" value="1"/>
</dbReference>
<keyword evidence="10 15" id="KW-0067">ATP-binding</keyword>
<dbReference type="GO" id="GO:0046084">
    <property type="term" value="P:adenine biosynthetic process"/>
    <property type="evidence" value="ECO:0007669"/>
    <property type="project" value="TreeGrafter"/>
</dbReference>
<dbReference type="STRING" id="645991.Sgly_2356"/>
<dbReference type="FunFam" id="3.90.650.10:FF:000011">
    <property type="entry name" value="Phosphoribosylformylglycinamidine cyclo-ligase"/>
    <property type="match status" value="1"/>
</dbReference>
<comment type="subcellular location">
    <subcellularLocation>
        <location evidence="1 15">Cytoplasm</location>
    </subcellularLocation>
</comment>
<dbReference type="HOGENOM" id="CLU_047116_0_0_9"/>
<evidence type="ECO:0000256" key="4">
    <source>
        <dbReference type="ARBA" id="ARBA00013047"/>
    </source>
</evidence>
<dbReference type="EC" id="6.3.3.1" evidence="4 15"/>
<keyword evidence="9 15" id="KW-0658">Purine biosynthesis</keyword>
<dbReference type="GO" id="GO:0005829">
    <property type="term" value="C:cytosol"/>
    <property type="evidence" value="ECO:0007669"/>
    <property type="project" value="TreeGrafter"/>
</dbReference>
<dbReference type="Pfam" id="PF00586">
    <property type="entry name" value="AIRS"/>
    <property type="match status" value="1"/>
</dbReference>
<dbReference type="GO" id="GO:0006189">
    <property type="term" value="P:'de novo' IMP biosynthetic process"/>
    <property type="evidence" value="ECO:0007669"/>
    <property type="project" value="UniProtKB-UniRule"/>
</dbReference>
<evidence type="ECO:0000256" key="5">
    <source>
        <dbReference type="ARBA" id="ARBA00020367"/>
    </source>
</evidence>